<comment type="caution">
    <text evidence="2">The sequence shown here is derived from an EMBL/GenBank/DDBJ whole genome shotgun (WGS) entry which is preliminary data.</text>
</comment>
<dbReference type="PANTHER" id="PTHR35546">
    <property type="entry name" value="F-BOX PROTEIN INTERACTION DOMAIN PROTEIN-RELATED"/>
    <property type="match status" value="1"/>
</dbReference>
<protein>
    <recommendedName>
        <fullName evidence="1">F-box associated beta-propeller type 1 domain-containing protein</fullName>
    </recommendedName>
</protein>
<keyword evidence="3" id="KW-1185">Reference proteome</keyword>
<organism evidence="2 3">
    <name type="scientific">Dillenia turbinata</name>
    <dbReference type="NCBI Taxonomy" id="194707"/>
    <lineage>
        <taxon>Eukaryota</taxon>
        <taxon>Viridiplantae</taxon>
        <taxon>Streptophyta</taxon>
        <taxon>Embryophyta</taxon>
        <taxon>Tracheophyta</taxon>
        <taxon>Spermatophyta</taxon>
        <taxon>Magnoliopsida</taxon>
        <taxon>eudicotyledons</taxon>
        <taxon>Gunneridae</taxon>
        <taxon>Pentapetalae</taxon>
        <taxon>Dilleniales</taxon>
        <taxon>Dilleniaceae</taxon>
        <taxon>Dillenia</taxon>
    </lineage>
</organism>
<dbReference type="Pfam" id="PF07734">
    <property type="entry name" value="FBA_1"/>
    <property type="match status" value="1"/>
</dbReference>
<reference evidence="2 3" key="1">
    <citation type="submission" date="2023-12" db="EMBL/GenBank/DDBJ databases">
        <title>A high-quality genome assembly for Dillenia turbinata (Dilleniales).</title>
        <authorList>
            <person name="Chanderbali A."/>
        </authorList>
    </citation>
    <scope>NUCLEOTIDE SEQUENCE [LARGE SCALE GENOMIC DNA]</scope>
    <source>
        <strain evidence="2">LSX21</strain>
        <tissue evidence="2">Leaf</tissue>
    </source>
</reference>
<dbReference type="InterPro" id="IPR006527">
    <property type="entry name" value="F-box-assoc_dom_typ1"/>
</dbReference>
<evidence type="ECO:0000313" key="3">
    <source>
        <dbReference type="Proteomes" id="UP001370490"/>
    </source>
</evidence>
<dbReference type="AlphaFoldDB" id="A0AAN8V6D6"/>
<dbReference type="InterPro" id="IPR036047">
    <property type="entry name" value="F-box-like_dom_sf"/>
</dbReference>
<feature type="domain" description="F-box associated beta-propeller type 1" evidence="1">
    <location>
        <begin position="95"/>
        <end position="254"/>
    </location>
</feature>
<dbReference type="SUPFAM" id="SSF81383">
    <property type="entry name" value="F-box domain"/>
    <property type="match status" value="1"/>
</dbReference>
<dbReference type="InterPro" id="IPR017451">
    <property type="entry name" value="F-box-assoc_interact_dom"/>
</dbReference>
<evidence type="ECO:0000259" key="1">
    <source>
        <dbReference type="Pfam" id="PF07734"/>
    </source>
</evidence>
<dbReference type="NCBIfam" id="TIGR01640">
    <property type="entry name" value="F_box_assoc_1"/>
    <property type="match status" value="1"/>
</dbReference>
<dbReference type="InterPro" id="IPR055290">
    <property type="entry name" value="At3g26010-like"/>
</dbReference>
<dbReference type="EMBL" id="JBAMMX010000017">
    <property type="protein sequence ID" value="KAK6924351.1"/>
    <property type="molecule type" value="Genomic_DNA"/>
</dbReference>
<sequence length="368" mass="42073">MGDKAEIEYEEYKIDDKKVVEAIEKQNKRKDNLEELVKKFVLPFLPAKSLARFKAVSKEWNQWISRPFLTHMQSNFFRQFSGLFRQNKQGTISFISLNSNAYDIPQHSLDFMPVFVNLISACNGLLFCQGRFGGTYYVCSPVFREWKELPEPSQYHGEKPAAVLAFDPHLLNFAAHFDLICAIAGPAIFFEIYSSRTNSWRVSHVECFSEKGLDMEIGGFYIKGYAYWMTESGKILVYDVKNEDFGVLPLSADSKMGGILTEMYGELCYVCGSDVFEHGCEIEIYGGLDMTLKRRISLRLPDSIDLVGECRMLPCINGETLVLLVEGTIICYHVRDERTQVLSRIGNDPEFRYLPYVNSLVSLSCQIE</sequence>
<dbReference type="PANTHER" id="PTHR35546:SF25">
    <property type="entry name" value="F-BOX DOMAIN-CONTAINING PROTEIN"/>
    <property type="match status" value="1"/>
</dbReference>
<proteinExistence type="predicted"/>
<dbReference type="Proteomes" id="UP001370490">
    <property type="component" value="Unassembled WGS sequence"/>
</dbReference>
<name>A0AAN8V6D6_9MAGN</name>
<evidence type="ECO:0000313" key="2">
    <source>
        <dbReference type="EMBL" id="KAK6924351.1"/>
    </source>
</evidence>
<accession>A0AAN8V6D6</accession>
<gene>
    <name evidence="2" type="ORF">RJ641_010551</name>
</gene>